<dbReference type="Proteomes" id="UP000831684">
    <property type="component" value="Plasmid pC"/>
</dbReference>
<geneLocation type="plasmid" evidence="1 2">
    <name>pC</name>
</geneLocation>
<gene>
    <name evidence="1" type="ORF">K9D25_23480</name>
</gene>
<keyword evidence="1" id="KW-0614">Plasmid</keyword>
<dbReference type="KEGG" id="apol:K9D25_23480"/>
<protein>
    <submittedName>
        <fullName evidence="1">Uncharacterized protein</fullName>
    </submittedName>
</protein>
<evidence type="ECO:0000313" key="2">
    <source>
        <dbReference type="Proteomes" id="UP000831684"/>
    </source>
</evidence>
<accession>A0A9E7D7Q1</accession>
<organism evidence="1 2">
    <name type="scientific">Ancylobacter polymorphus</name>
    <dbReference type="NCBI Taxonomy" id="223390"/>
    <lineage>
        <taxon>Bacteria</taxon>
        <taxon>Pseudomonadati</taxon>
        <taxon>Pseudomonadota</taxon>
        <taxon>Alphaproteobacteria</taxon>
        <taxon>Hyphomicrobiales</taxon>
        <taxon>Xanthobacteraceae</taxon>
        <taxon>Ancylobacter</taxon>
    </lineage>
</organism>
<reference evidence="1" key="1">
    <citation type="submission" date="2021-09" db="EMBL/GenBank/DDBJ databases">
        <title>Network and meta-omics reveal the key degrader and cooperation patterns in an efficient 1,4-dioxane-degrading microbial community.</title>
        <authorList>
            <person name="Dai C."/>
        </authorList>
    </citation>
    <scope>NUCLEOTIDE SEQUENCE</scope>
    <source>
        <strain evidence="1">ZM13</strain>
        <plasmid evidence="1">pC</plasmid>
    </source>
</reference>
<dbReference type="EMBL" id="CP083242">
    <property type="protein sequence ID" value="UOK73805.1"/>
    <property type="molecule type" value="Genomic_DNA"/>
</dbReference>
<proteinExistence type="predicted"/>
<evidence type="ECO:0000313" key="1">
    <source>
        <dbReference type="EMBL" id="UOK73805.1"/>
    </source>
</evidence>
<dbReference type="RefSeq" id="WP_244451400.1">
    <property type="nucleotide sequence ID" value="NZ_CP083242.1"/>
</dbReference>
<dbReference type="AlphaFoldDB" id="A0A9E7D7Q1"/>
<name>A0A9E7D7Q1_9HYPH</name>
<sequence>MASFGTVRPRHWGHRLLSWLFIASIAVYGLTSKPVDIVALSTLHPIVHLVDADETSGSGQSQSKSHVHECSGVACALWIPLLPSHAMAIQRDLKAVLRAPDEDGAGLGPMDLERPPRAVALPIR</sequence>